<sequence length="202" mass="22766">MDRLHFTCQRHISGVACSLTEDLGERTDSINSLFVSLLFKLQRETMKHSIDSLKELGRYEDAVTMAQNLLRSSPDNASLMYKIASLYDIQGLELQAIPFYRAAIDHHLAGKELQEAYLGLGSTYRALGLYQESLETFDRALAIFPQAKELTLFRAMTLYNLGETKEAVAALLILLAETSNHQDISLYQKAIRQYAADLDRIG</sequence>
<dbReference type="InterPro" id="IPR019734">
    <property type="entry name" value="TPR_rpt"/>
</dbReference>
<dbReference type="PROSITE" id="PS50293">
    <property type="entry name" value="TPR_REGION"/>
    <property type="match status" value="1"/>
</dbReference>
<evidence type="ECO:0000259" key="4">
    <source>
        <dbReference type="Pfam" id="PF12688"/>
    </source>
</evidence>
<reference evidence="6" key="1">
    <citation type="submission" date="2015-03" db="EMBL/GenBank/DDBJ databases">
        <authorList>
            <consortium name="Pathogen Informatics"/>
        </authorList>
    </citation>
    <scope>NUCLEOTIDE SEQUENCE [LARGE SCALE GENOMIC DNA]</scope>
    <source>
        <strain evidence="6">R148</strain>
    </source>
</reference>
<dbReference type="PANTHER" id="PTHR44943:SF8">
    <property type="entry name" value="TPR REPEAT-CONTAINING PROTEIN MJ0263"/>
    <property type="match status" value="1"/>
</dbReference>
<dbReference type="Pfam" id="PF12688">
    <property type="entry name" value="TPR_5"/>
    <property type="match status" value="1"/>
</dbReference>
<dbReference type="PANTHER" id="PTHR44943">
    <property type="entry name" value="CELLULOSE SYNTHASE OPERON PROTEIN C"/>
    <property type="match status" value="1"/>
</dbReference>
<feature type="repeat" description="TPR" evidence="3">
    <location>
        <begin position="114"/>
        <end position="147"/>
    </location>
</feature>
<dbReference type="Gene3D" id="1.25.40.10">
    <property type="entry name" value="Tetratricopeptide repeat domain"/>
    <property type="match status" value="1"/>
</dbReference>
<dbReference type="InterPro" id="IPR051685">
    <property type="entry name" value="Ycf3/AcsC/BcsC/TPR_MFPF"/>
</dbReference>
<organism evidence="5 6">
    <name type="scientific">Yersinia intermedia</name>
    <dbReference type="NCBI Taxonomy" id="631"/>
    <lineage>
        <taxon>Bacteria</taxon>
        <taxon>Pseudomonadati</taxon>
        <taxon>Pseudomonadota</taxon>
        <taxon>Gammaproteobacteria</taxon>
        <taxon>Enterobacterales</taxon>
        <taxon>Yersiniaceae</taxon>
        <taxon>Yersinia</taxon>
    </lineage>
</organism>
<dbReference type="AlphaFoldDB" id="A0A0H5LW74"/>
<dbReference type="SUPFAM" id="SSF48452">
    <property type="entry name" value="TPR-like"/>
    <property type="match status" value="1"/>
</dbReference>
<dbReference type="EMBL" id="CWJI01000004">
    <property type="protein sequence ID" value="CRY55290.1"/>
    <property type="molecule type" value="Genomic_DNA"/>
</dbReference>
<protein>
    <submittedName>
        <fullName evidence="5">Predicted O-linked N-acetylglucosamine transferase, SPINDLY family</fullName>
    </submittedName>
</protein>
<name>A0A0H5LW74_YERIN</name>
<accession>A0A0H5LW74</accession>
<evidence type="ECO:0000256" key="3">
    <source>
        <dbReference type="PROSITE-ProRule" id="PRU00339"/>
    </source>
</evidence>
<dbReference type="Proteomes" id="UP000043316">
    <property type="component" value="Unassembled WGS sequence"/>
</dbReference>
<dbReference type="SMART" id="SM00028">
    <property type="entry name" value="TPR"/>
    <property type="match status" value="2"/>
</dbReference>
<evidence type="ECO:0000313" key="5">
    <source>
        <dbReference type="EMBL" id="CRY55290.1"/>
    </source>
</evidence>
<dbReference type="GO" id="GO:0016740">
    <property type="term" value="F:transferase activity"/>
    <property type="evidence" value="ECO:0007669"/>
    <property type="project" value="UniProtKB-KW"/>
</dbReference>
<keyword evidence="2 3" id="KW-0802">TPR repeat</keyword>
<dbReference type="PROSITE" id="PS50005">
    <property type="entry name" value="TPR"/>
    <property type="match status" value="1"/>
</dbReference>
<evidence type="ECO:0000256" key="2">
    <source>
        <dbReference type="ARBA" id="ARBA00022803"/>
    </source>
</evidence>
<proteinExistence type="predicted"/>
<gene>
    <name evidence="5" type="ORF">ERS008476_02274</name>
</gene>
<evidence type="ECO:0000313" key="6">
    <source>
        <dbReference type="Proteomes" id="UP000043316"/>
    </source>
</evidence>
<feature type="domain" description="Tetratrico peptide repeat group 5" evidence="4">
    <location>
        <begin position="80"/>
        <end position="198"/>
    </location>
</feature>
<keyword evidence="1" id="KW-0677">Repeat</keyword>
<dbReference type="InterPro" id="IPR011990">
    <property type="entry name" value="TPR-like_helical_dom_sf"/>
</dbReference>
<dbReference type="InterPro" id="IPR041656">
    <property type="entry name" value="TPR_5"/>
</dbReference>
<keyword evidence="5" id="KW-0808">Transferase</keyword>
<evidence type="ECO:0000256" key="1">
    <source>
        <dbReference type="ARBA" id="ARBA00022737"/>
    </source>
</evidence>